<comment type="similarity">
    <text evidence="4">Belongs to the ABC transporter superfamily. Macrolide exporter (TC 3.A.1.122) family.</text>
</comment>
<gene>
    <name evidence="6" type="ORF">SAMN06265340_10113</name>
</gene>
<name>A0A238XJ96_9BACT</name>
<dbReference type="SUPFAM" id="SSF52540">
    <property type="entry name" value="P-loop containing nucleoside triphosphate hydrolases"/>
    <property type="match status" value="1"/>
</dbReference>
<proteinExistence type="inferred from homology"/>
<keyword evidence="7" id="KW-1185">Reference proteome</keyword>
<dbReference type="GO" id="GO:0098796">
    <property type="term" value="C:membrane protein complex"/>
    <property type="evidence" value="ECO:0007669"/>
    <property type="project" value="UniProtKB-ARBA"/>
</dbReference>
<dbReference type="FunFam" id="3.40.50.300:FF:000032">
    <property type="entry name" value="Export ABC transporter ATP-binding protein"/>
    <property type="match status" value="1"/>
</dbReference>
<reference evidence="7" key="1">
    <citation type="submission" date="2017-06" db="EMBL/GenBank/DDBJ databases">
        <authorList>
            <person name="Varghese N."/>
            <person name="Submissions S."/>
        </authorList>
    </citation>
    <scope>NUCLEOTIDE SEQUENCE [LARGE SCALE GENOMIC DNA]</scope>
    <source>
        <strain evidence="7">DSM 15668</strain>
    </source>
</reference>
<dbReference type="EMBL" id="FZOB01000001">
    <property type="protein sequence ID" value="SNR58651.1"/>
    <property type="molecule type" value="Genomic_DNA"/>
</dbReference>
<dbReference type="PROSITE" id="PS50893">
    <property type="entry name" value="ABC_TRANSPORTER_2"/>
    <property type="match status" value="1"/>
</dbReference>
<dbReference type="GO" id="GO:0005524">
    <property type="term" value="F:ATP binding"/>
    <property type="evidence" value="ECO:0007669"/>
    <property type="project" value="UniProtKB-KW"/>
</dbReference>
<sequence length="223" mass="24768">MILVRVENLWKIYRSGNDSVEALKGIDLSLKKGEFSLIMGASGSGKSTLLHILGTLDKPTDGKVFYKEKDLFSLSSDELAEFRNRNLGFVFQFHYLIMDLNLVENVMVPLLLSGEKDSVARGKAVEMLKKVGLGHRLSHRPFEISGGEQQRAAIARALVTSPELVLADEPTGNLDSKTSESVISLMLSLNRETGTTFLIATHNRELEKFADRIYLIKDGTIKI</sequence>
<dbReference type="PANTHER" id="PTHR42798">
    <property type="entry name" value="LIPOPROTEIN-RELEASING SYSTEM ATP-BINDING PROTEIN LOLD"/>
    <property type="match status" value="1"/>
</dbReference>
<evidence type="ECO:0000313" key="6">
    <source>
        <dbReference type="EMBL" id="SNR58651.1"/>
    </source>
</evidence>
<dbReference type="RefSeq" id="WP_089322053.1">
    <property type="nucleotide sequence ID" value="NZ_FZOB01000001.1"/>
</dbReference>
<keyword evidence="6" id="KW-0449">Lipoprotein</keyword>
<dbReference type="CDD" id="cd03255">
    <property type="entry name" value="ABC_MJ0796_LolCDE_FtsE"/>
    <property type="match status" value="1"/>
</dbReference>
<dbReference type="InterPro" id="IPR017911">
    <property type="entry name" value="MacB-like_ATP-bd"/>
</dbReference>
<evidence type="ECO:0000256" key="1">
    <source>
        <dbReference type="ARBA" id="ARBA00022448"/>
    </source>
</evidence>
<dbReference type="InterPro" id="IPR017871">
    <property type="entry name" value="ABC_transporter-like_CS"/>
</dbReference>
<protein>
    <submittedName>
        <fullName evidence="6">Lipoprotein-releasing system ATP-binding protein</fullName>
    </submittedName>
</protein>
<organism evidence="6 7">
    <name type="scientific">Desulfurobacterium atlanticum</name>
    <dbReference type="NCBI Taxonomy" id="240169"/>
    <lineage>
        <taxon>Bacteria</taxon>
        <taxon>Pseudomonadati</taxon>
        <taxon>Aquificota</taxon>
        <taxon>Aquificia</taxon>
        <taxon>Desulfurobacteriales</taxon>
        <taxon>Desulfurobacteriaceae</taxon>
        <taxon>Desulfurobacterium</taxon>
    </lineage>
</organism>
<dbReference type="SMART" id="SM00382">
    <property type="entry name" value="AAA"/>
    <property type="match status" value="1"/>
</dbReference>
<evidence type="ECO:0000256" key="4">
    <source>
        <dbReference type="ARBA" id="ARBA00038388"/>
    </source>
</evidence>
<evidence type="ECO:0000256" key="3">
    <source>
        <dbReference type="ARBA" id="ARBA00022840"/>
    </source>
</evidence>
<evidence type="ECO:0000313" key="7">
    <source>
        <dbReference type="Proteomes" id="UP000198405"/>
    </source>
</evidence>
<dbReference type="Gene3D" id="3.40.50.300">
    <property type="entry name" value="P-loop containing nucleotide triphosphate hydrolases"/>
    <property type="match status" value="1"/>
</dbReference>
<keyword evidence="3 6" id="KW-0067">ATP-binding</keyword>
<dbReference type="GO" id="GO:0022857">
    <property type="term" value="F:transmembrane transporter activity"/>
    <property type="evidence" value="ECO:0007669"/>
    <property type="project" value="UniProtKB-ARBA"/>
</dbReference>
<dbReference type="Pfam" id="PF00005">
    <property type="entry name" value="ABC_tran"/>
    <property type="match status" value="1"/>
</dbReference>
<dbReference type="InterPro" id="IPR003593">
    <property type="entry name" value="AAA+_ATPase"/>
</dbReference>
<dbReference type="GO" id="GO:0016887">
    <property type="term" value="F:ATP hydrolysis activity"/>
    <property type="evidence" value="ECO:0007669"/>
    <property type="project" value="InterPro"/>
</dbReference>
<dbReference type="Proteomes" id="UP000198405">
    <property type="component" value="Unassembled WGS sequence"/>
</dbReference>
<dbReference type="PROSITE" id="PS00211">
    <property type="entry name" value="ABC_TRANSPORTER_1"/>
    <property type="match status" value="1"/>
</dbReference>
<keyword evidence="2" id="KW-0547">Nucleotide-binding</keyword>
<keyword evidence="1" id="KW-0813">Transport</keyword>
<dbReference type="InterPro" id="IPR027417">
    <property type="entry name" value="P-loop_NTPase"/>
</dbReference>
<accession>A0A238XJ96</accession>
<dbReference type="InterPro" id="IPR003439">
    <property type="entry name" value="ABC_transporter-like_ATP-bd"/>
</dbReference>
<feature type="domain" description="ABC transporter" evidence="5">
    <location>
        <begin position="4"/>
        <end position="223"/>
    </location>
</feature>
<dbReference type="OrthoDB" id="9802264at2"/>
<evidence type="ECO:0000259" key="5">
    <source>
        <dbReference type="PROSITE" id="PS50893"/>
    </source>
</evidence>
<dbReference type="AlphaFoldDB" id="A0A238XJ96"/>
<dbReference type="PANTHER" id="PTHR42798:SF7">
    <property type="entry name" value="ALPHA-D-RIBOSE 1-METHYLPHOSPHONATE 5-TRIPHOSPHATE SYNTHASE SUBUNIT PHNL"/>
    <property type="match status" value="1"/>
</dbReference>
<evidence type="ECO:0000256" key="2">
    <source>
        <dbReference type="ARBA" id="ARBA00022741"/>
    </source>
</evidence>